<name>A0A0N4VSK3_HAEPC</name>
<gene>
    <name evidence="1" type="ORF">HPLM_LOCUS271</name>
</gene>
<protein>
    <submittedName>
        <fullName evidence="3">ELM2 domain-containing protein</fullName>
    </submittedName>
</protein>
<dbReference type="OrthoDB" id="5873272at2759"/>
<dbReference type="Proteomes" id="UP000268014">
    <property type="component" value="Unassembled WGS sequence"/>
</dbReference>
<evidence type="ECO:0000313" key="2">
    <source>
        <dbReference type="Proteomes" id="UP000268014"/>
    </source>
</evidence>
<dbReference type="EMBL" id="UZAF01000161">
    <property type="protein sequence ID" value="VDO04929.1"/>
    <property type="molecule type" value="Genomic_DNA"/>
</dbReference>
<accession>A0A0N4VSK3</accession>
<organism evidence="3">
    <name type="scientific">Haemonchus placei</name>
    <name type="common">Barber's pole worm</name>
    <dbReference type="NCBI Taxonomy" id="6290"/>
    <lineage>
        <taxon>Eukaryota</taxon>
        <taxon>Metazoa</taxon>
        <taxon>Ecdysozoa</taxon>
        <taxon>Nematoda</taxon>
        <taxon>Chromadorea</taxon>
        <taxon>Rhabditida</taxon>
        <taxon>Rhabditina</taxon>
        <taxon>Rhabditomorpha</taxon>
        <taxon>Strongyloidea</taxon>
        <taxon>Trichostrongylidae</taxon>
        <taxon>Haemonchus</taxon>
    </lineage>
</organism>
<keyword evidence="2" id="KW-1185">Reference proteome</keyword>
<proteinExistence type="predicted"/>
<evidence type="ECO:0000313" key="1">
    <source>
        <dbReference type="EMBL" id="VDO04929.1"/>
    </source>
</evidence>
<evidence type="ECO:0000313" key="3">
    <source>
        <dbReference type="WBParaSite" id="HPLM_0000027001-mRNA-1"/>
    </source>
</evidence>
<dbReference type="WBParaSite" id="HPLM_0000027001-mRNA-1">
    <property type="protein sequence ID" value="HPLM_0000027001-mRNA-1"/>
    <property type="gene ID" value="HPLM_0000027001"/>
</dbReference>
<reference evidence="1 2" key="2">
    <citation type="submission" date="2018-11" db="EMBL/GenBank/DDBJ databases">
        <authorList>
            <consortium name="Pathogen Informatics"/>
        </authorList>
    </citation>
    <scope>NUCLEOTIDE SEQUENCE [LARGE SCALE GENOMIC DNA]</scope>
    <source>
        <strain evidence="1 2">MHpl1</strain>
    </source>
</reference>
<sequence>MLADSTPLTTAPSVHSAYVNGNWSPKLLPRERSVVSGATQDFNVENISEDVAIEAEEVDEEPFGGIAVTLLDESLDEVPRIPRRPTKGVENHLSDVSDEEVDRLPPARYRSEIEELVDCNCFKWIEASSLSQKEWGSLFMSSVAKRELDKKFEAYFV</sequence>
<dbReference type="AlphaFoldDB" id="A0A0N4VSK3"/>
<reference evidence="3" key="1">
    <citation type="submission" date="2017-02" db="UniProtKB">
        <authorList>
            <consortium name="WormBaseParasite"/>
        </authorList>
    </citation>
    <scope>IDENTIFICATION</scope>
</reference>